<sequence>MNIAFIGLGAMGGGMARSLIRKGHRLAVFDVAASARGAFASLDCRVASSPADAAAHVDLVITMLPTSAHTRDALFGEQGACDTLQHGAVVMEMSTGSPSQMLAIAKDLAARGIRMVDAPVNRTPPEAETGTLLAVVGGASEDVEAVTPALNALADTIHHVGPLGSGIRMKLANNYMSMINLLLTAEGLMLAERAGIDRRTAADIMGAEGNGASNGQLTTIYQRKVLAGDLTPDFRLGMCLKDITLALELGSELGLPLGLGAAARSVFGLARAWGREDQDCTAILPMLHEIANSKNVVF</sequence>
<dbReference type="InterPro" id="IPR008927">
    <property type="entry name" value="6-PGluconate_DH-like_C_sf"/>
</dbReference>
<dbReference type="PANTHER" id="PTHR43060">
    <property type="entry name" value="3-HYDROXYISOBUTYRATE DEHYDROGENASE-LIKE 1, MITOCHONDRIAL-RELATED"/>
    <property type="match status" value="1"/>
</dbReference>
<keyword evidence="8" id="KW-1185">Reference proteome</keyword>
<accession>A0A6S7BBM3</accession>
<dbReference type="GO" id="GO:0061596">
    <property type="term" value="F:3-sulfolactaldehyde reductase activity"/>
    <property type="evidence" value="ECO:0007669"/>
    <property type="project" value="UniProtKB-EC"/>
</dbReference>
<dbReference type="InterPro" id="IPR006115">
    <property type="entry name" value="6PGDH_NADP-bd"/>
</dbReference>
<dbReference type="Pfam" id="PF03446">
    <property type="entry name" value="NAD_binding_2"/>
    <property type="match status" value="1"/>
</dbReference>
<dbReference type="PROSITE" id="PS00895">
    <property type="entry name" value="3_HYDROXYISOBUT_DH"/>
    <property type="match status" value="1"/>
</dbReference>
<dbReference type="GO" id="GO:0016054">
    <property type="term" value="P:organic acid catabolic process"/>
    <property type="evidence" value="ECO:0007669"/>
    <property type="project" value="UniProtKB-ARBA"/>
</dbReference>
<dbReference type="SUPFAM" id="SSF48179">
    <property type="entry name" value="6-phosphogluconate dehydrogenase C-terminal domain-like"/>
    <property type="match status" value="1"/>
</dbReference>
<feature type="domain" description="3-hydroxyisobutyrate dehydrogenase-like NAD-binding" evidence="6">
    <location>
        <begin position="164"/>
        <end position="286"/>
    </location>
</feature>
<evidence type="ECO:0000313" key="8">
    <source>
        <dbReference type="Proteomes" id="UP000494115"/>
    </source>
</evidence>
<protein>
    <submittedName>
        <fullName evidence="7">3-sulfolactaldehyde reductase</fullName>
        <ecNumber evidence="7">1.1.1.373</ecNumber>
    </submittedName>
</protein>
<dbReference type="InterPro" id="IPR029154">
    <property type="entry name" value="HIBADH-like_NADP-bd"/>
</dbReference>
<dbReference type="EC" id="1.1.1.373" evidence="7"/>
<dbReference type="Proteomes" id="UP000494115">
    <property type="component" value="Unassembled WGS sequence"/>
</dbReference>
<dbReference type="InterPro" id="IPR036291">
    <property type="entry name" value="NAD(P)-bd_dom_sf"/>
</dbReference>
<evidence type="ECO:0000256" key="3">
    <source>
        <dbReference type="ARBA" id="ARBA00023027"/>
    </source>
</evidence>
<dbReference type="SUPFAM" id="SSF51735">
    <property type="entry name" value="NAD(P)-binding Rossmann-fold domains"/>
    <property type="match status" value="1"/>
</dbReference>
<dbReference type="Gene3D" id="3.40.50.720">
    <property type="entry name" value="NAD(P)-binding Rossmann-like Domain"/>
    <property type="match status" value="1"/>
</dbReference>
<keyword evidence="2 7" id="KW-0560">Oxidoreductase</keyword>
<dbReference type="GO" id="GO:0050661">
    <property type="term" value="F:NADP binding"/>
    <property type="evidence" value="ECO:0007669"/>
    <property type="project" value="InterPro"/>
</dbReference>
<dbReference type="InterPro" id="IPR013328">
    <property type="entry name" value="6PGD_dom2"/>
</dbReference>
<comment type="similarity">
    <text evidence="1">Belongs to the HIBADH-related family.</text>
</comment>
<proteinExistence type="inferred from homology"/>
<dbReference type="PANTHER" id="PTHR43060:SF15">
    <property type="entry name" value="3-HYDROXYISOBUTYRATE DEHYDROGENASE-LIKE 1, MITOCHONDRIAL-RELATED"/>
    <property type="match status" value="1"/>
</dbReference>
<evidence type="ECO:0000259" key="5">
    <source>
        <dbReference type="Pfam" id="PF03446"/>
    </source>
</evidence>
<evidence type="ECO:0000313" key="7">
    <source>
        <dbReference type="EMBL" id="CAB3792751.1"/>
    </source>
</evidence>
<evidence type="ECO:0000256" key="4">
    <source>
        <dbReference type="PIRSR" id="PIRSR000103-1"/>
    </source>
</evidence>
<organism evidence="7 8">
    <name type="scientific">Pararobbsia alpina</name>
    <dbReference type="NCBI Taxonomy" id="621374"/>
    <lineage>
        <taxon>Bacteria</taxon>
        <taxon>Pseudomonadati</taxon>
        <taxon>Pseudomonadota</taxon>
        <taxon>Betaproteobacteria</taxon>
        <taxon>Burkholderiales</taxon>
        <taxon>Burkholderiaceae</taxon>
        <taxon>Pararobbsia</taxon>
    </lineage>
</organism>
<dbReference type="EMBL" id="CADIKM010000016">
    <property type="protein sequence ID" value="CAB3792751.1"/>
    <property type="molecule type" value="Genomic_DNA"/>
</dbReference>
<name>A0A6S7BBM3_9BURK</name>
<dbReference type="InterPro" id="IPR002204">
    <property type="entry name" value="3-OH-isobutyrate_DH-rel_CS"/>
</dbReference>
<dbReference type="RefSeq" id="WP_175105926.1">
    <property type="nucleotide sequence ID" value="NZ_CADIKM010000016.1"/>
</dbReference>
<dbReference type="Gene3D" id="1.10.1040.10">
    <property type="entry name" value="N-(1-d-carboxylethyl)-l-norvaline Dehydrogenase, domain 2"/>
    <property type="match status" value="1"/>
</dbReference>
<evidence type="ECO:0000256" key="2">
    <source>
        <dbReference type="ARBA" id="ARBA00023002"/>
    </source>
</evidence>
<feature type="domain" description="6-phosphogluconate dehydrogenase NADP-binding" evidence="5">
    <location>
        <begin position="2"/>
        <end position="161"/>
    </location>
</feature>
<dbReference type="GO" id="GO:0051287">
    <property type="term" value="F:NAD binding"/>
    <property type="evidence" value="ECO:0007669"/>
    <property type="project" value="InterPro"/>
</dbReference>
<dbReference type="AlphaFoldDB" id="A0A6S7BBM3"/>
<keyword evidence="3" id="KW-0520">NAD</keyword>
<dbReference type="InterPro" id="IPR015815">
    <property type="entry name" value="HIBADH-related"/>
</dbReference>
<feature type="active site" evidence="4">
    <location>
        <position position="170"/>
    </location>
</feature>
<reference evidence="7 8" key="1">
    <citation type="submission" date="2020-04" db="EMBL/GenBank/DDBJ databases">
        <authorList>
            <person name="De Canck E."/>
        </authorList>
    </citation>
    <scope>NUCLEOTIDE SEQUENCE [LARGE SCALE GENOMIC DNA]</scope>
    <source>
        <strain evidence="7 8">LMG 28138</strain>
    </source>
</reference>
<evidence type="ECO:0000259" key="6">
    <source>
        <dbReference type="Pfam" id="PF14833"/>
    </source>
</evidence>
<gene>
    <name evidence="7" type="primary">yihU</name>
    <name evidence="7" type="ORF">LMG28138_03404</name>
</gene>
<evidence type="ECO:0000256" key="1">
    <source>
        <dbReference type="ARBA" id="ARBA00009080"/>
    </source>
</evidence>
<dbReference type="Pfam" id="PF14833">
    <property type="entry name" value="NAD_binding_11"/>
    <property type="match status" value="1"/>
</dbReference>
<dbReference type="PIRSF" id="PIRSF000103">
    <property type="entry name" value="HIBADH"/>
    <property type="match status" value="1"/>
</dbReference>